<dbReference type="Pfam" id="PF18758">
    <property type="entry name" value="KDZ"/>
    <property type="match status" value="2"/>
</dbReference>
<sequence length="550" mass="62259">MRNPEDDVALADGHAFMVTDAPYKEHLKTAAEFHEKSTCNDHRVVMNATMDRANLEATGIGAAACSRHGFFAPHACVDFQQGERQRNMDYVLHWIFAYLNGLKRVIILYDVICQFFIHLLAQFEKSPHLHMPLGLTILRGIGQFHDGEIIETLWNKTNAVADSTRGMSAAHRQEVIDDHMNDSNWMKLTRISALLTRKWQRACKEWSPATIAFDELTAGTDISKCAEWRKEAEVADEARDSDPSVMDIYDVSTTPLPTRKEVQAMLAQKELLEGADAEHFGIADWISSGLRVEETKLAVTYTARWVIGTSGTQTRLSLIQQRQRLAASIAAFHKAGHRHLPGYLPGGGGELPADMTVFGAEWDEQSEDAQAAAADLPADRPEIHPIGLPSSLSIEFLAQTDLLHLTKTERQLWEGQLNNTLQGIRTGIGYKSLLYRAKVHNASLYRAKLRSFDDIHVADEGVWKHVRVYQQARQAMERLFDVDNPEDEQALQEFLSRYKEIRKEDLKVSTAVIESFTPGLQNKHFTWFWNVSDTATGEETQWVQDYRKML</sequence>
<reference evidence="1" key="1">
    <citation type="submission" date="2019-10" db="EMBL/GenBank/DDBJ databases">
        <authorList>
            <person name="Nor Muhammad N."/>
        </authorList>
    </citation>
    <scope>NUCLEOTIDE SEQUENCE</scope>
</reference>
<organism evidence="1">
    <name type="scientific">Ganoderma boninense</name>
    <dbReference type="NCBI Taxonomy" id="34458"/>
    <lineage>
        <taxon>Eukaryota</taxon>
        <taxon>Fungi</taxon>
        <taxon>Dikarya</taxon>
        <taxon>Basidiomycota</taxon>
        <taxon>Agaricomycotina</taxon>
        <taxon>Agaricomycetes</taxon>
        <taxon>Polyporales</taxon>
        <taxon>Polyporaceae</taxon>
        <taxon>Ganoderma</taxon>
    </lineage>
</organism>
<proteinExistence type="predicted"/>
<name>A0A5K1JXG6_9APHY</name>
<dbReference type="AlphaFoldDB" id="A0A5K1JXG6"/>
<accession>A0A5K1JXG6</accession>
<evidence type="ECO:0000313" key="1">
    <source>
        <dbReference type="EMBL" id="VWO96413.1"/>
    </source>
</evidence>
<dbReference type="InterPro" id="IPR040521">
    <property type="entry name" value="KDZ"/>
</dbReference>
<gene>
    <name evidence="1" type="primary">Q01564</name>
</gene>
<dbReference type="EMBL" id="LR725615">
    <property type="protein sequence ID" value="VWO96413.1"/>
    <property type="molecule type" value="Genomic_DNA"/>
</dbReference>
<protein>
    <submittedName>
        <fullName evidence="1">Type II secretion system protein C (T2SS protein C) (General secretion pathway protein C) (Pectic enzymes secretion protein OutC)</fullName>
    </submittedName>
</protein>